<dbReference type="InterPro" id="IPR036259">
    <property type="entry name" value="MFS_trans_sf"/>
</dbReference>
<evidence type="ECO:0000313" key="6">
    <source>
        <dbReference type="EMBL" id="APG94868.1"/>
    </source>
</evidence>
<dbReference type="AlphaFoldDB" id="A0A1L3LXR3"/>
<dbReference type="SUPFAM" id="SSF103473">
    <property type="entry name" value="MFS general substrate transporter"/>
    <property type="match status" value="1"/>
</dbReference>
<evidence type="ECO:0000256" key="3">
    <source>
        <dbReference type="ARBA" id="ARBA00022692"/>
    </source>
</evidence>
<dbReference type="Pfam" id="PF07690">
    <property type="entry name" value="MFS_1"/>
    <property type="match status" value="1"/>
</dbReference>
<keyword evidence="6" id="KW-0614">Plasmid</keyword>
<keyword evidence="5" id="KW-0472">Membrane</keyword>
<evidence type="ECO:0000256" key="5">
    <source>
        <dbReference type="ARBA" id="ARBA00023136"/>
    </source>
</evidence>
<dbReference type="GO" id="GO:0022857">
    <property type="term" value="F:transmembrane transporter activity"/>
    <property type="evidence" value="ECO:0007669"/>
    <property type="project" value="InterPro"/>
</dbReference>
<dbReference type="CDD" id="cd17324">
    <property type="entry name" value="MFS_NepI_like"/>
    <property type="match status" value="1"/>
</dbReference>
<protein>
    <submittedName>
        <fullName evidence="6">Transcription regulatory protein opdE</fullName>
    </submittedName>
</protein>
<dbReference type="Gene3D" id="1.20.1250.20">
    <property type="entry name" value="MFS general substrate transporter like domains"/>
    <property type="match status" value="1"/>
</dbReference>
<evidence type="ECO:0000256" key="2">
    <source>
        <dbReference type="ARBA" id="ARBA00022475"/>
    </source>
</evidence>
<sequence>MTDIATSMDAPLGATEIDERSEPAWAGVISLALGVFGLVTAEFLPASVLTPMAADLGISDGTAGQAVTATAVVGAIAAPTIAIVTRGYDRRLVLWGFTLALILSSLLAAFATNLTMLLAARVLLGIGLGGFWSMMAAIALRLVPMRLVPRAMSIIFTGVSLATVCAAPVGAYIGDLWGWRVTFLVAAALGVVTLAVQMTSVPRLPPQSVPSLKLLFDLLRRPSISIGIVTVLLFVSGHFAGFTYVRPFLEKVPAFGIEAISLALLAYGVGGFFGNLVGGFIIERSITAAVSLGTLLIAATALALVVFGANDLVSAGAVTLWGFAFGALPVAVQTWMVRAAPDHAESTGGLIVATFQVAIAGGAVLGGLFVDGFGPLGAISYCAAATLASALFVLASRRSIGV</sequence>
<dbReference type="KEGG" id="same:SAMCFNEI73_pC1158"/>
<dbReference type="Proteomes" id="UP000182306">
    <property type="component" value="Plasmid C"/>
</dbReference>
<reference evidence="6 7" key="1">
    <citation type="submission" date="2015-10" db="EMBL/GenBank/DDBJ databases">
        <title>Genomic differences between typical nodule nitrogen-fixing rhizobial strains and those coming from bean seeds.</title>
        <authorList>
            <person name="Peralta H."/>
            <person name="Aguilar-Vera A."/>
            <person name="Diaz R."/>
            <person name="Mora Y."/>
            <person name="Martinez-Batallar G."/>
            <person name="Salazar E."/>
            <person name="Vargas-Lagunas C."/>
            <person name="Encarnacion S."/>
            <person name="Girard L."/>
            <person name="Mora J."/>
        </authorList>
    </citation>
    <scope>NUCLEOTIDE SEQUENCE [LARGE SCALE GENOMIC DNA]</scope>
    <source>
        <strain evidence="6 7">CFNEI 73</strain>
        <plasmid evidence="6 7">C</plasmid>
    </source>
</reference>
<evidence type="ECO:0000313" key="7">
    <source>
        <dbReference type="Proteomes" id="UP000182306"/>
    </source>
</evidence>
<keyword evidence="7" id="KW-1185">Reference proteome</keyword>
<dbReference type="InterPro" id="IPR020846">
    <property type="entry name" value="MFS_dom"/>
</dbReference>
<dbReference type="InterPro" id="IPR050189">
    <property type="entry name" value="MFS_Efflux_Transporters"/>
</dbReference>
<dbReference type="PANTHER" id="PTHR43124:SF5">
    <property type="entry name" value="PURINE RIBONUCLEOSIDE EFFLUX PUMP NEPI"/>
    <property type="match status" value="1"/>
</dbReference>
<keyword evidence="4" id="KW-1133">Transmembrane helix</keyword>
<dbReference type="GO" id="GO:0005886">
    <property type="term" value="C:plasma membrane"/>
    <property type="evidence" value="ECO:0007669"/>
    <property type="project" value="UniProtKB-SubCell"/>
</dbReference>
<keyword evidence="2" id="KW-1003">Cell membrane</keyword>
<comment type="subcellular location">
    <subcellularLocation>
        <location evidence="1">Cell membrane</location>
        <topology evidence="1">Multi-pass membrane protein</topology>
    </subcellularLocation>
</comment>
<dbReference type="EMBL" id="CP013110">
    <property type="protein sequence ID" value="APG94868.1"/>
    <property type="molecule type" value="Genomic_DNA"/>
</dbReference>
<geneLocation type="plasmid" evidence="6 7">
    <name>C</name>
</geneLocation>
<dbReference type="InterPro" id="IPR011701">
    <property type="entry name" value="MFS"/>
</dbReference>
<proteinExistence type="predicted"/>
<accession>A0A1L3LXR3</accession>
<dbReference type="RefSeq" id="WP_064254868.1">
    <property type="nucleotide sequence ID" value="NZ_CP013110.1"/>
</dbReference>
<gene>
    <name evidence="6" type="ORF">SAMCFNEI73_pC1158</name>
</gene>
<dbReference type="OrthoDB" id="9812189at2"/>
<organism evidence="6 7">
    <name type="scientific">Sinorhizobium americanum</name>
    <dbReference type="NCBI Taxonomy" id="194963"/>
    <lineage>
        <taxon>Bacteria</taxon>
        <taxon>Pseudomonadati</taxon>
        <taxon>Pseudomonadota</taxon>
        <taxon>Alphaproteobacteria</taxon>
        <taxon>Hyphomicrobiales</taxon>
        <taxon>Rhizobiaceae</taxon>
        <taxon>Sinorhizobium/Ensifer group</taxon>
        <taxon>Sinorhizobium</taxon>
    </lineage>
</organism>
<name>A0A1L3LXR3_9HYPH</name>
<evidence type="ECO:0000256" key="4">
    <source>
        <dbReference type="ARBA" id="ARBA00022989"/>
    </source>
</evidence>
<keyword evidence="3" id="KW-0812">Transmembrane</keyword>
<dbReference type="PANTHER" id="PTHR43124">
    <property type="entry name" value="PURINE EFFLUX PUMP PBUE"/>
    <property type="match status" value="1"/>
</dbReference>
<dbReference type="PROSITE" id="PS50850">
    <property type="entry name" value="MFS"/>
    <property type="match status" value="1"/>
</dbReference>
<evidence type="ECO:0000256" key="1">
    <source>
        <dbReference type="ARBA" id="ARBA00004651"/>
    </source>
</evidence>